<protein>
    <submittedName>
        <fullName evidence="1">MoaD/ThiS family protein</fullName>
    </submittedName>
</protein>
<evidence type="ECO:0000313" key="1">
    <source>
        <dbReference type="EMBL" id="TDK42067.1"/>
    </source>
</evidence>
<reference evidence="1 2" key="1">
    <citation type="submission" date="2019-03" db="EMBL/GenBank/DDBJ databases">
        <title>Algoriphagus aquimaris sp. nov., isolated form marine sediment in Pohang, Korea.</title>
        <authorList>
            <person name="Kim J."/>
            <person name="Yoon S.-H."/>
            <person name="Lee S.-S."/>
        </authorList>
    </citation>
    <scope>NUCLEOTIDE SEQUENCE [LARGE SCALE GENOMIC DNA]</scope>
    <source>
        <strain evidence="1 2">F21</strain>
    </source>
</reference>
<sequence length="75" mass="8120">MKVKAFGMVAEKLGKQELVLENPGNSDRLLEHLNENYPDLKGIKFSLAVNKKLCTEPSIIPIGAEVAILPPFSGG</sequence>
<dbReference type="InterPro" id="IPR016155">
    <property type="entry name" value="Mopterin_synth/thiamin_S_b"/>
</dbReference>
<dbReference type="EMBL" id="SMUW01000037">
    <property type="protein sequence ID" value="TDK42067.1"/>
    <property type="molecule type" value="Genomic_DNA"/>
</dbReference>
<dbReference type="Pfam" id="PF02597">
    <property type="entry name" value="ThiS"/>
    <property type="match status" value="1"/>
</dbReference>
<keyword evidence="2" id="KW-1185">Reference proteome</keyword>
<dbReference type="CDD" id="cd00754">
    <property type="entry name" value="Ubl_MoaD"/>
    <property type="match status" value="1"/>
</dbReference>
<proteinExistence type="predicted"/>
<dbReference type="AlphaFoldDB" id="A0A4V3AQB6"/>
<dbReference type="InterPro" id="IPR012675">
    <property type="entry name" value="Beta-grasp_dom_sf"/>
</dbReference>
<dbReference type="Proteomes" id="UP000295438">
    <property type="component" value="Unassembled WGS sequence"/>
</dbReference>
<dbReference type="Gene3D" id="3.10.20.30">
    <property type="match status" value="1"/>
</dbReference>
<gene>
    <name evidence="1" type="ORF">E1898_16990</name>
</gene>
<dbReference type="SUPFAM" id="SSF54285">
    <property type="entry name" value="MoaD/ThiS"/>
    <property type="match status" value="1"/>
</dbReference>
<evidence type="ECO:0000313" key="2">
    <source>
        <dbReference type="Proteomes" id="UP000295438"/>
    </source>
</evidence>
<name>A0A4V3AQB6_9BACT</name>
<organism evidence="1 2">
    <name type="scientific">Algoriphagus formosus</name>
    <dbReference type="NCBI Taxonomy" id="2007308"/>
    <lineage>
        <taxon>Bacteria</taxon>
        <taxon>Pseudomonadati</taxon>
        <taxon>Bacteroidota</taxon>
        <taxon>Cytophagia</taxon>
        <taxon>Cytophagales</taxon>
        <taxon>Cyclobacteriaceae</taxon>
        <taxon>Algoriphagus</taxon>
    </lineage>
</organism>
<dbReference type="InterPro" id="IPR003749">
    <property type="entry name" value="ThiS/MoaD-like"/>
</dbReference>
<accession>A0A4V3AQB6</accession>
<comment type="caution">
    <text evidence="1">The sequence shown here is derived from an EMBL/GenBank/DDBJ whole genome shotgun (WGS) entry which is preliminary data.</text>
</comment>